<gene>
    <name evidence="1" type="ORF">RM530_11340</name>
</gene>
<proteinExistence type="predicted"/>
<sequence length="67" mass="7276">MNKQDISTAKDPDLRASLHALRRAAELARRTAIQTGTSLVVMQNGRLMRISAQELSARATTKDAPAT</sequence>
<comment type="caution">
    <text evidence="1">The sequence shown here is derived from an EMBL/GenBank/DDBJ whole genome shotgun (WGS) entry which is preliminary data.</text>
</comment>
<dbReference type="EMBL" id="JAVRIC010000015">
    <property type="protein sequence ID" value="MDT0497951.1"/>
    <property type="molecule type" value="Genomic_DNA"/>
</dbReference>
<accession>A0ABU2WJB8</accession>
<protein>
    <submittedName>
        <fullName evidence="1">Uncharacterized protein</fullName>
    </submittedName>
</protein>
<dbReference type="RefSeq" id="WP_311365341.1">
    <property type="nucleotide sequence ID" value="NZ_JAVRIC010000015.1"/>
</dbReference>
<dbReference type="Proteomes" id="UP001254608">
    <property type="component" value="Unassembled WGS sequence"/>
</dbReference>
<reference evidence="1 2" key="1">
    <citation type="submission" date="2023-09" db="EMBL/GenBank/DDBJ databases">
        <authorList>
            <person name="Rey-Velasco X."/>
        </authorList>
    </citation>
    <scope>NUCLEOTIDE SEQUENCE [LARGE SCALE GENOMIC DNA]</scope>
    <source>
        <strain evidence="1 2">W345</strain>
    </source>
</reference>
<name>A0ABU2WJB8_9GAMM</name>
<organism evidence="1 2">
    <name type="scientific">Banduia mediterranea</name>
    <dbReference type="NCBI Taxonomy" id="3075609"/>
    <lineage>
        <taxon>Bacteria</taxon>
        <taxon>Pseudomonadati</taxon>
        <taxon>Pseudomonadota</taxon>
        <taxon>Gammaproteobacteria</taxon>
        <taxon>Nevskiales</taxon>
        <taxon>Algiphilaceae</taxon>
        <taxon>Banduia</taxon>
    </lineage>
</organism>
<evidence type="ECO:0000313" key="1">
    <source>
        <dbReference type="EMBL" id="MDT0497951.1"/>
    </source>
</evidence>
<evidence type="ECO:0000313" key="2">
    <source>
        <dbReference type="Proteomes" id="UP001254608"/>
    </source>
</evidence>
<keyword evidence="2" id="KW-1185">Reference proteome</keyword>